<dbReference type="SUPFAM" id="SSF54637">
    <property type="entry name" value="Thioesterase/thiol ester dehydrase-isomerase"/>
    <property type="match status" value="1"/>
</dbReference>
<dbReference type="EMBL" id="JBHRZT010000059">
    <property type="protein sequence ID" value="MFC3884722.1"/>
    <property type="molecule type" value="Genomic_DNA"/>
</dbReference>
<name>A0ABV8B4X2_9BACI</name>
<dbReference type="PANTHER" id="PTHR11049:SF24">
    <property type="entry name" value="CYTOSOLIC ACYL COENZYME A THIOESTER HYDROLASE"/>
    <property type="match status" value="1"/>
</dbReference>
<accession>A0ABV8B4X2</accession>
<dbReference type="Gene3D" id="3.10.129.10">
    <property type="entry name" value="Hotdog Thioesterase"/>
    <property type="match status" value="1"/>
</dbReference>
<organism evidence="5 6">
    <name type="scientific">Bacillus songklensis</name>
    <dbReference type="NCBI Taxonomy" id="1069116"/>
    <lineage>
        <taxon>Bacteria</taxon>
        <taxon>Bacillati</taxon>
        <taxon>Bacillota</taxon>
        <taxon>Bacilli</taxon>
        <taxon>Bacillales</taxon>
        <taxon>Bacillaceae</taxon>
        <taxon>Bacillus</taxon>
    </lineage>
</organism>
<evidence type="ECO:0000256" key="1">
    <source>
        <dbReference type="ARBA" id="ARBA00010458"/>
    </source>
</evidence>
<gene>
    <name evidence="5" type="ORF">ACFOU2_15065</name>
</gene>
<evidence type="ECO:0000256" key="2">
    <source>
        <dbReference type="ARBA" id="ARBA00022801"/>
    </source>
</evidence>
<protein>
    <submittedName>
        <fullName evidence="5">Acyl-CoA thioesterase</fullName>
        <ecNumber evidence="5">3.1.2.20</ecNumber>
    </submittedName>
</protein>
<dbReference type="InterPro" id="IPR029069">
    <property type="entry name" value="HotDog_dom_sf"/>
</dbReference>
<dbReference type="InterPro" id="IPR040170">
    <property type="entry name" value="Cytosol_ACT"/>
</dbReference>
<comment type="similarity">
    <text evidence="1">Belongs to the acyl coenzyme A hydrolase family.</text>
</comment>
<comment type="caution">
    <text evidence="5">The sequence shown here is derived from an EMBL/GenBank/DDBJ whole genome shotgun (WGS) entry which is preliminary data.</text>
</comment>
<proteinExistence type="inferred from homology"/>
<keyword evidence="2 3" id="KW-0378">Hydrolase</keyword>
<evidence type="ECO:0000259" key="4">
    <source>
        <dbReference type="PROSITE" id="PS51770"/>
    </source>
</evidence>
<reference evidence="6" key="1">
    <citation type="journal article" date="2019" name="Int. J. Syst. Evol. Microbiol.">
        <title>The Global Catalogue of Microorganisms (GCM) 10K type strain sequencing project: providing services to taxonomists for standard genome sequencing and annotation.</title>
        <authorList>
            <consortium name="The Broad Institute Genomics Platform"/>
            <consortium name="The Broad Institute Genome Sequencing Center for Infectious Disease"/>
            <person name="Wu L."/>
            <person name="Ma J."/>
        </authorList>
    </citation>
    <scope>NUCLEOTIDE SEQUENCE [LARGE SCALE GENOMIC DNA]</scope>
    <source>
        <strain evidence="6">CCUG 61889</strain>
    </source>
</reference>
<dbReference type="GO" id="GO:0047617">
    <property type="term" value="F:fatty acyl-CoA hydrolase activity"/>
    <property type="evidence" value="ECO:0007669"/>
    <property type="project" value="UniProtKB-EC"/>
</dbReference>
<dbReference type="Proteomes" id="UP001595752">
    <property type="component" value="Unassembled WGS sequence"/>
</dbReference>
<dbReference type="PROSITE" id="PS51770">
    <property type="entry name" value="HOTDOG_ACOT"/>
    <property type="match status" value="1"/>
</dbReference>
<evidence type="ECO:0000313" key="6">
    <source>
        <dbReference type="Proteomes" id="UP001595752"/>
    </source>
</evidence>
<dbReference type="RefSeq" id="WP_377916470.1">
    <property type="nucleotide sequence ID" value="NZ_JBHRZT010000059.1"/>
</dbReference>
<dbReference type="Pfam" id="PF03061">
    <property type="entry name" value="4HBT"/>
    <property type="match status" value="1"/>
</dbReference>
<dbReference type="InterPro" id="IPR033120">
    <property type="entry name" value="HOTDOG_ACOT"/>
</dbReference>
<dbReference type="CDD" id="cd03442">
    <property type="entry name" value="BFIT_BACH"/>
    <property type="match status" value="1"/>
</dbReference>
<keyword evidence="6" id="KW-1185">Reference proteome</keyword>
<dbReference type="EC" id="3.1.2.20" evidence="5"/>
<sequence>MQQEKAMNESRVVQTRLVLPPDTNHLGSIFGGKVLAYIDEIAAISAMKHSRSTVVTASIDSVNFLSSVKAGDILTLESFVTGTGNTSMEVYVRVHRENLKTGEQTLTTTSFVTMVAVDDEGNSKPVPKVVPQTEEEKWLYTSSKERREKRMK</sequence>
<feature type="domain" description="HotDog ACOT-type" evidence="4">
    <location>
        <begin position="8"/>
        <end position="120"/>
    </location>
</feature>
<evidence type="ECO:0000313" key="5">
    <source>
        <dbReference type="EMBL" id="MFC3884722.1"/>
    </source>
</evidence>
<dbReference type="PANTHER" id="PTHR11049">
    <property type="entry name" value="ACYL COENZYME A THIOESTER HYDROLASE"/>
    <property type="match status" value="1"/>
</dbReference>
<dbReference type="InterPro" id="IPR006683">
    <property type="entry name" value="Thioestr_dom"/>
</dbReference>
<evidence type="ECO:0000256" key="3">
    <source>
        <dbReference type="PROSITE-ProRule" id="PRU01106"/>
    </source>
</evidence>